<dbReference type="PANTHER" id="PTHR37842:SF2">
    <property type="entry name" value="GYLCOSYL HYDROLASE 115 C-TERMINAL DOMAIN-CONTAINING PROTEIN"/>
    <property type="match status" value="1"/>
</dbReference>
<evidence type="ECO:0000259" key="3">
    <source>
        <dbReference type="Pfam" id="PF17829"/>
    </source>
</evidence>
<dbReference type="Gene3D" id="2.60.120.1620">
    <property type="match status" value="1"/>
</dbReference>
<evidence type="ECO:0000256" key="1">
    <source>
        <dbReference type="ARBA" id="ARBA00022801"/>
    </source>
</evidence>
<dbReference type="AlphaFoldDB" id="A0A364XZK7"/>
<comment type="caution">
    <text evidence="4">The sequence shown here is derived from an EMBL/GenBank/DDBJ whole genome shotgun (WGS) entry which is preliminary data.</text>
</comment>
<keyword evidence="2" id="KW-0175">Coiled coil</keyword>
<dbReference type="InterPro" id="IPR029018">
    <property type="entry name" value="Hex-like_dom2"/>
</dbReference>
<dbReference type="PANTHER" id="PTHR37842">
    <property type="match status" value="1"/>
</dbReference>
<dbReference type="InterPro" id="IPR042301">
    <property type="entry name" value="GH115_sf"/>
</dbReference>
<name>A0A364XZK7_9BACT</name>
<sequence>MIATFKFLVSELSVRVTVVRSLVLLIITLQQGQCQVNQTDQQKAFDHVNVVITNKPFPPSSFLTTTETEGKFTLIENGVPSGIVVSPSDHAGVLKVARLFQKDLSYVSGSTASLSISDQTAEKNIIIVGTVGQSKLIDRLVTERKINGSLLKNKLEQFMIFSLKKPMDGVDHALLIVGSDKRGTIFGMFELSAKMGVSPWHWWADAPIQSRKNIYVKAGTYTIGEPTVQYRGIFINDEDPALLGWAREKFGGFNHLFYERVFELILRMKGNYLWPAMWGKSLWDDDSLSAPLAHELGVVLSTSHHEPMMRAHVEWDRYGKGLWNYDKNKDALQKFWREGMLRSQGYEKVVTLAMRGDGDEAMGESTNIALLEKIVSDQRQIIAEVTGTPPEATPQVWALYKEVQDYYDKGMRVPDDVTLLFCDDNWGQVRILPSMTDRDRKGGYGMYYHFDFVGGPRSYKWLNTVQIERVWEQMRLTDAYGVHKIWLTNVGDIKPMELPINFFLDFAWNPDLIKVQDLPEYYRKWSDAQFGGTFAKEIGNILARYTKYNARRKPELLETGTYSLNNFNEAENVVNEYRTLLAEAKELRNKLPKESQDAYYQLVLFPVEACANVNEMYLAAAKNKLYRSQDRASTNFYADKAKALFFKDAELTAHYHDLADGKWNHMVNQTHMGHVSWSDPAVNKMPEVSYIQTKTGAGLGYVLESAVKSRNGRPGMLSKSFTPFDPINNQTYGIEIYNTGTDTLHYSLTTKNEWIQLSSKKGAVQFEDKVFVSIDWHKVPAEQNEGEIVIAGSGREFVVKVPLQKFSGVTPSGFIENNGIVSIDAVNFQKAVPTKNVSWEVIPNLGYTGDALTTIPVTAPTQIPGPTGAHVAYKIFLLDSGRFNVDAWFSPTLNFQRGEGLIYAISIDDGQPIRMNLHESAKAPDWTYPKWWNDAVTSNMMKQRLPSTFQLSAGSHTIKYWMASPGLVLQKVILTKENVDAQCYLGPPQSKFIK</sequence>
<dbReference type="Gene3D" id="1.20.58.2150">
    <property type="match status" value="1"/>
</dbReference>
<dbReference type="GO" id="GO:0005975">
    <property type="term" value="P:carbohydrate metabolic process"/>
    <property type="evidence" value="ECO:0007669"/>
    <property type="project" value="UniProtKB-ARBA"/>
</dbReference>
<feature type="domain" description="Gylcosyl hydrolase 115 C-terminal" evidence="3">
    <location>
        <begin position="813"/>
        <end position="989"/>
    </location>
</feature>
<dbReference type="Gene3D" id="3.30.379.10">
    <property type="entry name" value="Chitobiase/beta-hexosaminidase domain 2-like"/>
    <property type="match status" value="1"/>
</dbReference>
<dbReference type="GO" id="GO:0016787">
    <property type="term" value="F:hydrolase activity"/>
    <property type="evidence" value="ECO:0007669"/>
    <property type="project" value="UniProtKB-KW"/>
</dbReference>
<keyword evidence="1 4" id="KW-0378">Hydrolase</keyword>
<organism evidence="4 5">
    <name type="scientific">Pseudochryseolinea flava</name>
    <dbReference type="NCBI Taxonomy" id="2059302"/>
    <lineage>
        <taxon>Bacteria</taxon>
        <taxon>Pseudomonadati</taxon>
        <taxon>Bacteroidota</taxon>
        <taxon>Cytophagia</taxon>
        <taxon>Cytophagales</taxon>
        <taxon>Fulvivirgaceae</taxon>
        <taxon>Pseudochryseolinea</taxon>
    </lineage>
</organism>
<dbReference type="RefSeq" id="WP_112749011.1">
    <property type="nucleotide sequence ID" value="NZ_QMFY01000014.1"/>
</dbReference>
<dbReference type="InterPro" id="IPR041437">
    <property type="entry name" value="GH115_C"/>
</dbReference>
<dbReference type="Pfam" id="PF17829">
    <property type="entry name" value="GH115_C"/>
    <property type="match status" value="1"/>
</dbReference>
<dbReference type="SUPFAM" id="SSF55545">
    <property type="entry name" value="beta-N-acetylhexosaminidase-like domain"/>
    <property type="match status" value="1"/>
</dbReference>
<evidence type="ECO:0000313" key="5">
    <source>
        <dbReference type="Proteomes" id="UP000251889"/>
    </source>
</evidence>
<accession>A0A364XZK7</accession>
<evidence type="ECO:0000256" key="2">
    <source>
        <dbReference type="SAM" id="Coils"/>
    </source>
</evidence>
<feature type="coiled-coil region" evidence="2">
    <location>
        <begin position="567"/>
        <end position="597"/>
    </location>
</feature>
<dbReference type="Pfam" id="PF15979">
    <property type="entry name" value="Glyco_hydro_115"/>
    <property type="match status" value="1"/>
</dbReference>
<dbReference type="InterPro" id="IPR031924">
    <property type="entry name" value="GH115"/>
</dbReference>
<dbReference type="Proteomes" id="UP000251889">
    <property type="component" value="Unassembled WGS sequence"/>
</dbReference>
<reference evidence="4 5" key="1">
    <citation type="submission" date="2018-06" db="EMBL/GenBank/DDBJ databases">
        <title>Chryseolinea flavus sp. nov., a member of the phylum Bacteroidetes isolated from soil.</title>
        <authorList>
            <person name="Li Y."/>
            <person name="Wang J."/>
        </authorList>
    </citation>
    <scope>NUCLEOTIDE SEQUENCE [LARGE SCALE GENOMIC DNA]</scope>
    <source>
        <strain evidence="4 5">SDU1-6</strain>
    </source>
</reference>
<protein>
    <submittedName>
        <fullName evidence="4">Glycosyl hydrolase</fullName>
    </submittedName>
</protein>
<gene>
    <name evidence="4" type="ORF">DQQ10_21620</name>
</gene>
<keyword evidence="5" id="KW-1185">Reference proteome</keyword>
<proteinExistence type="predicted"/>
<evidence type="ECO:0000313" key="4">
    <source>
        <dbReference type="EMBL" id="RAV98902.1"/>
    </source>
</evidence>
<dbReference type="OrthoDB" id="8727830at2"/>
<dbReference type="EMBL" id="QMFY01000014">
    <property type="protein sequence ID" value="RAV98902.1"/>
    <property type="molecule type" value="Genomic_DNA"/>
</dbReference>
<dbReference type="Gene3D" id="3.20.20.520">
    <property type="entry name" value="Glycosyl hydrolase family 115"/>
    <property type="match status" value="1"/>
</dbReference>